<dbReference type="FunFam" id="3.30.540.10:FF:000012">
    <property type="entry name" value="Blast:Putative inositol monophosphatase 3"/>
    <property type="match status" value="1"/>
</dbReference>
<keyword evidence="11 17" id="KW-1133">Transmembrane helix</keyword>
<feature type="binding site" evidence="15">
    <location>
        <position position="160"/>
    </location>
    <ligand>
        <name>Mg(2+)</name>
        <dbReference type="ChEBI" id="CHEBI:18420"/>
        <label>1</label>
        <note>catalytic</note>
    </ligand>
</feature>
<comment type="subcellular location">
    <subcellularLocation>
        <location evidence="3">Membrane</location>
        <topology evidence="3">Single-pass membrane protein</topology>
    </subcellularLocation>
</comment>
<dbReference type="Proteomes" id="UP000035681">
    <property type="component" value="Unplaced"/>
</dbReference>
<dbReference type="GO" id="GO:0046872">
    <property type="term" value="F:metal ion binding"/>
    <property type="evidence" value="ECO:0007669"/>
    <property type="project" value="UniProtKB-KW"/>
</dbReference>
<dbReference type="GO" id="GO:0012505">
    <property type="term" value="C:endomembrane system"/>
    <property type="evidence" value="ECO:0007669"/>
    <property type="project" value="TreeGrafter"/>
</dbReference>
<dbReference type="GO" id="GO:0008254">
    <property type="term" value="F:3'-nucleotidase activity"/>
    <property type="evidence" value="ECO:0007669"/>
    <property type="project" value="TreeGrafter"/>
</dbReference>
<dbReference type="GO" id="GO:0046854">
    <property type="term" value="P:phosphatidylinositol phosphate biosynthetic process"/>
    <property type="evidence" value="ECO:0007669"/>
    <property type="project" value="InterPro"/>
</dbReference>
<dbReference type="PANTHER" id="PTHR43028">
    <property type="entry name" value="3'(2'),5'-BISPHOSPHATE NUCLEOTIDASE 1"/>
    <property type="match status" value="1"/>
</dbReference>
<evidence type="ECO:0000256" key="7">
    <source>
        <dbReference type="ARBA" id="ARBA00022692"/>
    </source>
</evidence>
<keyword evidence="8 15" id="KW-0479">Metal-binding</keyword>
<dbReference type="EC" id="3.1.3.25" evidence="6"/>
<comment type="similarity">
    <text evidence="5">Belongs to the inositol monophosphatase superfamily.</text>
</comment>
<keyword evidence="18" id="KW-1185">Reference proteome</keyword>
<dbReference type="InterPro" id="IPR020550">
    <property type="entry name" value="Inositol_monophosphatase_CS"/>
</dbReference>
<dbReference type="Pfam" id="PF00459">
    <property type="entry name" value="Inositol_P"/>
    <property type="match status" value="1"/>
</dbReference>
<comment type="cofactor">
    <cofactor evidence="2 15">
        <name>Mg(2+)</name>
        <dbReference type="ChEBI" id="CHEBI:18420"/>
    </cofactor>
</comment>
<keyword evidence="7 17" id="KW-0812">Transmembrane</keyword>
<evidence type="ECO:0000256" key="12">
    <source>
        <dbReference type="ARBA" id="ARBA00023136"/>
    </source>
</evidence>
<dbReference type="InterPro" id="IPR050725">
    <property type="entry name" value="CysQ/Inositol_MonoPase"/>
</dbReference>
<dbReference type="STRING" id="6248.A0A0K0EAJ9"/>
<evidence type="ECO:0000256" key="1">
    <source>
        <dbReference type="ARBA" id="ARBA00001033"/>
    </source>
</evidence>
<dbReference type="PROSITE" id="PS00630">
    <property type="entry name" value="IMP_2"/>
    <property type="match status" value="1"/>
</dbReference>
<dbReference type="GO" id="GO:0052834">
    <property type="term" value="F:inositol monophosphate phosphatase activity"/>
    <property type="evidence" value="ECO:0007669"/>
    <property type="project" value="UniProtKB-EC"/>
</dbReference>
<accession>A0A0K0EAJ9</accession>
<evidence type="ECO:0000256" key="14">
    <source>
        <dbReference type="ARBA" id="ARBA00042949"/>
    </source>
</evidence>
<dbReference type="InterPro" id="IPR000760">
    <property type="entry name" value="Inositol_monophosphatase-like"/>
</dbReference>
<dbReference type="Gene3D" id="3.40.190.80">
    <property type="match status" value="1"/>
</dbReference>
<feature type="region of interest" description="Disordered" evidence="16">
    <location>
        <begin position="421"/>
        <end position="456"/>
    </location>
</feature>
<evidence type="ECO:0000256" key="6">
    <source>
        <dbReference type="ARBA" id="ARBA00013106"/>
    </source>
</evidence>
<dbReference type="SUPFAM" id="SSF56655">
    <property type="entry name" value="Carbohydrate phosphatase"/>
    <property type="match status" value="1"/>
</dbReference>
<feature type="binding site" evidence="15">
    <location>
        <position position="113"/>
    </location>
    <ligand>
        <name>Mg(2+)</name>
        <dbReference type="ChEBI" id="CHEBI:18420"/>
        <label>1</label>
        <note>catalytic</note>
    </ligand>
</feature>
<dbReference type="PANTHER" id="PTHR43028:SF4">
    <property type="entry name" value="INOSITOL MONOPHOSPHATASE 3"/>
    <property type="match status" value="1"/>
</dbReference>
<evidence type="ECO:0000256" key="10">
    <source>
        <dbReference type="ARBA" id="ARBA00022842"/>
    </source>
</evidence>
<evidence type="ECO:0000256" key="9">
    <source>
        <dbReference type="ARBA" id="ARBA00022801"/>
    </source>
</evidence>
<feature type="binding site" evidence="15">
    <location>
        <position position="163"/>
    </location>
    <ligand>
        <name>Mg(2+)</name>
        <dbReference type="ChEBI" id="CHEBI:18420"/>
        <label>1</label>
        <note>catalytic</note>
    </ligand>
</feature>
<evidence type="ECO:0000313" key="19">
    <source>
        <dbReference type="WBParaSite" id="SSTP_0000652300.1"/>
    </source>
</evidence>
<protein>
    <recommendedName>
        <fullName evidence="6">inositol-phosphate phosphatase</fullName>
        <ecNumber evidence="6">3.1.3.25</ecNumber>
    </recommendedName>
    <alternativeName>
        <fullName evidence="14">Inositol-1(or 4)-monophosphatase 3</fullName>
    </alternativeName>
    <alternativeName>
        <fullName evidence="13">Myo-inositol monophosphatase A3</fullName>
    </alternativeName>
</protein>
<feature type="binding site" evidence="15">
    <location>
        <position position="162"/>
    </location>
    <ligand>
        <name>Mg(2+)</name>
        <dbReference type="ChEBI" id="CHEBI:18420"/>
        <label>1</label>
        <note>catalytic</note>
    </ligand>
</feature>
<evidence type="ECO:0000256" key="2">
    <source>
        <dbReference type="ARBA" id="ARBA00001946"/>
    </source>
</evidence>
<evidence type="ECO:0000256" key="16">
    <source>
        <dbReference type="SAM" id="MobiDB-lite"/>
    </source>
</evidence>
<feature type="compositionally biased region" description="Acidic residues" evidence="16">
    <location>
        <begin position="435"/>
        <end position="447"/>
    </location>
</feature>
<comment type="pathway">
    <text evidence="4">Polyol metabolism; myo-inositol biosynthesis; myo-inositol from D-glucose 6-phosphate: step 2/2.</text>
</comment>
<sequence length="512" mass="58352">MVNLSPNLKRIFSVFVVFSFGYLGYLVFFKEGPDFMDYRVYMKDVASYVVLATQLGGKVVYDLYNEKALELNIKSKGKLDVGIQDLFTDADVNSNAIMMKVLSRLPNLRVISEEKEPAAKNFNMDKYEEFRKPYWEEMKEFISQLPEDSFEVSKLNIWIDPLDATQEYTEGLTQYVTTMGCITYKGEPIFGAIYRPFYNETIIGYGFGNNRWGATKVYNGIATKDDRSNVPKKVVVSRSHAGDVRSVVEKTLGTDFDVEGAGGAGYKVLRLLNGTAMYYIHSTTIKKWDTCAGHALLKSVGGDIVKFDGQPIDYTVNKDDDIYTRNGLVAAIVNPYTTVKSVMNIETFNLLTWKRFQKRDDYLRLMKNIETLLDNYRFNLAKIRVTAGYNYALENQKNINDLELKPVLYCSVSDDEVFSLESVDDQEEKKKDKDGNDDDDGDGDGDDDNNKRSVPKKNIFRPFGMLENIYVKNARKSIEKVLSLSCELATIRKELLVLDKEYAAARDTLEFC</sequence>
<evidence type="ECO:0000256" key="5">
    <source>
        <dbReference type="ARBA" id="ARBA00009759"/>
    </source>
</evidence>
<dbReference type="GO" id="GO:0005737">
    <property type="term" value="C:cytoplasm"/>
    <property type="evidence" value="ECO:0007669"/>
    <property type="project" value="UniProtKB-ARBA"/>
</dbReference>
<feature type="binding site" evidence="15">
    <location>
        <position position="289"/>
    </location>
    <ligand>
        <name>Mg(2+)</name>
        <dbReference type="ChEBI" id="CHEBI:18420"/>
        <label>1</label>
        <note>catalytic</note>
    </ligand>
</feature>
<proteinExistence type="inferred from homology"/>
<evidence type="ECO:0000256" key="11">
    <source>
        <dbReference type="ARBA" id="ARBA00022989"/>
    </source>
</evidence>
<reference evidence="19" key="1">
    <citation type="submission" date="2015-08" db="UniProtKB">
        <authorList>
            <consortium name="WormBaseParasite"/>
        </authorList>
    </citation>
    <scope>IDENTIFICATION</scope>
</reference>
<evidence type="ECO:0000313" key="18">
    <source>
        <dbReference type="Proteomes" id="UP000035681"/>
    </source>
</evidence>
<evidence type="ECO:0000256" key="8">
    <source>
        <dbReference type="ARBA" id="ARBA00022723"/>
    </source>
</evidence>
<evidence type="ECO:0000256" key="13">
    <source>
        <dbReference type="ARBA" id="ARBA00042119"/>
    </source>
</evidence>
<name>A0A0K0EAJ9_STRER</name>
<keyword evidence="12 17" id="KW-0472">Membrane</keyword>
<dbReference type="Gene3D" id="3.30.540.10">
    <property type="entry name" value="Fructose-1,6-Bisphosphatase, subunit A, domain 1"/>
    <property type="match status" value="1"/>
</dbReference>
<evidence type="ECO:0000256" key="3">
    <source>
        <dbReference type="ARBA" id="ARBA00004167"/>
    </source>
</evidence>
<feature type="transmembrane region" description="Helical" evidence="17">
    <location>
        <begin position="12"/>
        <end position="29"/>
    </location>
</feature>
<dbReference type="WBParaSite" id="TCONS_00010189.p1">
    <property type="protein sequence ID" value="TCONS_00010189.p1"/>
    <property type="gene ID" value="XLOC_007891"/>
</dbReference>
<evidence type="ECO:0000256" key="15">
    <source>
        <dbReference type="PIRSR" id="PIRSR600760-2"/>
    </source>
</evidence>
<evidence type="ECO:0000256" key="17">
    <source>
        <dbReference type="SAM" id="Phobius"/>
    </source>
</evidence>
<keyword evidence="10 15" id="KW-0460">Magnesium</keyword>
<dbReference type="GO" id="GO:0016020">
    <property type="term" value="C:membrane"/>
    <property type="evidence" value="ECO:0007669"/>
    <property type="project" value="UniProtKB-SubCell"/>
</dbReference>
<keyword evidence="9" id="KW-0378">Hydrolase</keyword>
<dbReference type="AlphaFoldDB" id="A0A0K0EAJ9"/>
<dbReference type="WBParaSite" id="SSTP_0000652300.1">
    <property type="protein sequence ID" value="SSTP_0000652300.1"/>
    <property type="gene ID" value="SSTP_0000652300"/>
</dbReference>
<evidence type="ECO:0000256" key="4">
    <source>
        <dbReference type="ARBA" id="ARBA00005152"/>
    </source>
</evidence>
<organism evidence="19">
    <name type="scientific">Strongyloides stercoralis</name>
    <name type="common">Threadworm</name>
    <dbReference type="NCBI Taxonomy" id="6248"/>
    <lineage>
        <taxon>Eukaryota</taxon>
        <taxon>Metazoa</taxon>
        <taxon>Ecdysozoa</taxon>
        <taxon>Nematoda</taxon>
        <taxon>Chromadorea</taxon>
        <taxon>Rhabditida</taxon>
        <taxon>Tylenchina</taxon>
        <taxon>Panagrolaimomorpha</taxon>
        <taxon>Strongyloidoidea</taxon>
        <taxon>Strongyloididae</taxon>
        <taxon>Strongyloides</taxon>
    </lineage>
</organism>
<comment type="catalytic activity">
    <reaction evidence="1">
        <text>a myo-inositol phosphate + H2O = myo-inositol + phosphate</text>
        <dbReference type="Rhea" id="RHEA:24056"/>
        <dbReference type="ChEBI" id="CHEBI:15377"/>
        <dbReference type="ChEBI" id="CHEBI:17268"/>
        <dbReference type="ChEBI" id="CHEBI:43474"/>
        <dbReference type="ChEBI" id="CHEBI:84139"/>
        <dbReference type="EC" id="3.1.3.25"/>
    </reaction>
</comment>